<evidence type="ECO:0000256" key="4">
    <source>
        <dbReference type="ARBA" id="ARBA00022729"/>
    </source>
</evidence>
<feature type="compositionally biased region" description="Polar residues" evidence="8">
    <location>
        <begin position="351"/>
        <end position="360"/>
    </location>
</feature>
<dbReference type="OrthoDB" id="118256at2759"/>
<feature type="compositionally biased region" description="Low complexity" evidence="8">
    <location>
        <begin position="361"/>
        <end position="429"/>
    </location>
</feature>
<dbReference type="Pfam" id="PF10290">
    <property type="entry name" value="YJL171C_Tos1_N"/>
    <property type="match status" value="1"/>
</dbReference>
<gene>
    <name evidence="12" type="ORF">PV06_00348</name>
</gene>
<sequence length="680" mass="69929">MIYSRVVLPGIALAATAGTASAQGAGCTEESGNWYCSQMEAISYSNFGTAGQYQQVTNMQGGQCDFQPASYGGGMAPFNDEVSWHFRGPIQLKQFAFYSLGSSSSKTKRSQDQHHHRSQHVGRYAAHRHFHQLKQEIAANVAAKAKRDDGSNWTSWKKLWTGGSPQPGSDTDPVGGNDATPSGPSDGVGPGSDDGPSTRTWTEIVFDTVWVTATIDGQVTSWPNTYPGPGATSGFATSVISSAQSSTDAATSVVPTTPISTTTSLPSSSEATSDGGHSSSSTSQETTSTSSPASSTEATTTATVTTTSDNSPSSSTTSTTSTTTTSPPMIPTPSSSSYPTTLSPSTTTSSEVIPTSSPTATSSEVFPTSSTSSLPSSSSSAGISSSSTSIPSFPSSSSSAEVSSSSTSESSFPTSSSTTTSSASTSSPTNGGGGGSGTWTRQAYYDAESGTASGLVFLNHFGGTGSGVFDYTWGNSLSYSNADATSGSSGPVTLADTLVGDNQEFVIMTDNECTAENEAGCDYYRPGSVAYHGFGGASKLFLAEFQMPLSGKTGFNADMPAAWMLNAQVPRTQQYGSCSCWQSGCGEFDILEVLNSGNTKCKSTWHGAHSLGSSNWFARPTDKTVKVAVILDGTGSTGTASIVILDDSVSFGDSVDPTSVSGWMSTLSSSEKLETALPSK</sequence>
<evidence type="ECO:0000256" key="1">
    <source>
        <dbReference type="ARBA" id="ARBA00000382"/>
    </source>
</evidence>
<dbReference type="AlphaFoldDB" id="A0A0D2DX46"/>
<feature type="compositionally biased region" description="Basic residues" evidence="8">
    <location>
        <begin position="114"/>
        <end position="123"/>
    </location>
</feature>
<keyword evidence="6" id="KW-0326">Glycosidase</keyword>
<evidence type="ECO:0000256" key="6">
    <source>
        <dbReference type="ARBA" id="ARBA00023295"/>
    </source>
</evidence>
<dbReference type="GO" id="GO:0071555">
    <property type="term" value="P:cell wall organization"/>
    <property type="evidence" value="ECO:0007669"/>
    <property type="project" value="UniProtKB-KW"/>
</dbReference>
<name>A0A0D2DX46_9EURO</name>
<keyword evidence="7" id="KW-0961">Cell wall biogenesis/degradation</keyword>
<dbReference type="VEuPathDB" id="FungiDB:PV06_00348"/>
<evidence type="ECO:0000256" key="3">
    <source>
        <dbReference type="ARBA" id="ARBA00012780"/>
    </source>
</evidence>
<dbReference type="GO" id="GO:0042973">
    <property type="term" value="F:glucan endo-1,3-beta-D-glucosidase activity"/>
    <property type="evidence" value="ECO:0007669"/>
    <property type="project" value="UniProtKB-EC"/>
</dbReference>
<feature type="region of interest" description="Disordered" evidence="8">
    <location>
        <begin position="104"/>
        <end position="123"/>
    </location>
</feature>
<feature type="domain" description="Cell wall protein YJL171C/Tos1 N-terminal" evidence="11">
    <location>
        <begin position="41"/>
        <end position="99"/>
    </location>
</feature>
<dbReference type="GeneID" id="27352422"/>
<reference evidence="12 13" key="1">
    <citation type="submission" date="2015-01" db="EMBL/GenBank/DDBJ databases">
        <title>The Genome Sequence of Exophiala oligosperma CBS72588.</title>
        <authorList>
            <consortium name="The Broad Institute Genomics Platform"/>
            <person name="Cuomo C."/>
            <person name="de Hoog S."/>
            <person name="Gorbushina A."/>
            <person name="Stielow B."/>
            <person name="Teixiera M."/>
            <person name="Abouelleil A."/>
            <person name="Chapman S.B."/>
            <person name="Priest M."/>
            <person name="Young S.K."/>
            <person name="Wortman J."/>
            <person name="Nusbaum C."/>
            <person name="Birren B."/>
        </authorList>
    </citation>
    <scope>NUCLEOTIDE SEQUENCE [LARGE SCALE GENOMIC DNA]</scope>
    <source>
        <strain evidence="12 13">CBS 72588</strain>
    </source>
</reference>
<dbReference type="Pfam" id="PF10287">
    <property type="entry name" value="YJL171C_Tos1_C"/>
    <property type="match status" value="1"/>
</dbReference>
<keyword evidence="4 9" id="KW-0732">Signal</keyword>
<accession>A0A0D2DX46</accession>
<dbReference type="Proteomes" id="UP000053342">
    <property type="component" value="Unassembled WGS sequence"/>
</dbReference>
<keyword evidence="13" id="KW-1185">Reference proteome</keyword>
<evidence type="ECO:0000313" key="13">
    <source>
        <dbReference type="Proteomes" id="UP000053342"/>
    </source>
</evidence>
<proteinExistence type="inferred from homology"/>
<evidence type="ECO:0000313" key="12">
    <source>
        <dbReference type="EMBL" id="KIW47678.1"/>
    </source>
</evidence>
<keyword evidence="5" id="KW-0378">Hydrolase</keyword>
<evidence type="ECO:0000256" key="5">
    <source>
        <dbReference type="ARBA" id="ARBA00022801"/>
    </source>
</evidence>
<feature type="region of interest" description="Disordered" evidence="8">
    <location>
        <begin position="247"/>
        <end position="437"/>
    </location>
</feature>
<protein>
    <recommendedName>
        <fullName evidence="3">glucan endo-1,3-beta-D-glucosidase</fullName>
        <ecNumber evidence="3">3.2.1.39</ecNumber>
    </recommendedName>
</protein>
<comment type="similarity">
    <text evidence="2">Belongs to the PGA52 family.</text>
</comment>
<feature type="compositionally biased region" description="Low complexity" evidence="8">
    <location>
        <begin position="247"/>
        <end position="350"/>
    </location>
</feature>
<feature type="chain" id="PRO_5002240762" description="glucan endo-1,3-beta-D-glucosidase" evidence="9">
    <location>
        <begin position="23"/>
        <end position="680"/>
    </location>
</feature>
<evidence type="ECO:0000259" key="11">
    <source>
        <dbReference type="Pfam" id="PF10290"/>
    </source>
</evidence>
<feature type="signal peptide" evidence="9">
    <location>
        <begin position="1"/>
        <end position="22"/>
    </location>
</feature>
<dbReference type="GO" id="GO:0009277">
    <property type="term" value="C:fungal-type cell wall"/>
    <property type="evidence" value="ECO:0007669"/>
    <property type="project" value="TreeGrafter"/>
</dbReference>
<dbReference type="STRING" id="215243.A0A0D2DX46"/>
<evidence type="ECO:0000256" key="7">
    <source>
        <dbReference type="ARBA" id="ARBA00023316"/>
    </source>
</evidence>
<dbReference type="Gene3D" id="2.60.120.200">
    <property type="match status" value="1"/>
</dbReference>
<organism evidence="12 13">
    <name type="scientific">Exophiala oligosperma</name>
    <dbReference type="NCBI Taxonomy" id="215243"/>
    <lineage>
        <taxon>Eukaryota</taxon>
        <taxon>Fungi</taxon>
        <taxon>Dikarya</taxon>
        <taxon>Ascomycota</taxon>
        <taxon>Pezizomycotina</taxon>
        <taxon>Eurotiomycetes</taxon>
        <taxon>Chaetothyriomycetidae</taxon>
        <taxon>Chaetothyriales</taxon>
        <taxon>Herpotrichiellaceae</taxon>
        <taxon>Exophiala</taxon>
    </lineage>
</organism>
<dbReference type="InterPro" id="IPR018805">
    <property type="entry name" value="YJL171C/Tos1_C"/>
</dbReference>
<dbReference type="PANTHER" id="PTHR31737:SF2">
    <property type="entry name" value="PROTEIN TOS1"/>
    <property type="match status" value="1"/>
</dbReference>
<dbReference type="HOGENOM" id="CLU_030276_0_0_1"/>
<evidence type="ECO:0000256" key="8">
    <source>
        <dbReference type="SAM" id="MobiDB-lite"/>
    </source>
</evidence>
<dbReference type="EC" id="3.2.1.39" evidence="3"/>
<evidence type="ECO:0000256" key="2">
    <source>
        <dbReference type="ARBA" id="ARBA00006055"/>
    </source>
</evidence>
<comment type="catalytic activity">
    <reaction evidence="1">
        <text>Hydrolysis of (1-&gt;3)-beta-D-glucosidic linkages in (1-&gt;3)-beta-D-glucans.</text>
        <dbReference type="EC" id="3.2.1.39"/>
    </reaction>
</comment>
<evidence type="ECO:0000256" key="9">
    <source>
        <dbReference type="SAM" id="SignalP"/>
    </source>
</evidence>
<dbReference type="InterPro" id="IPR018807">
    <property type="entry name" value="YJL171C/Tos1_N"/>
</dbReference>
<dbReference type="RefSeq" id="XP_016267894.1">
    <property type="nucleotide sequence ID" value="XM_016400841.1"/>
</dbReference>
<feature type="region of interest" description="Disordered" evidence="8">
    <location>
        <begin position="141"/>
        <end position="199"/>
    </location>
</feature>
<feature type="domain" description="Cell wall protein YJL171C/Tos1 C-terminal" evidence="10">
    <location>
        <begin position="437"/>
        <end position="663"/>
    </location>
</feature>
<evidence type="ECO:0000259" key="10">
    <source>
        <dbReference type="Pfam" id="PF10287"/>
    </source>
</evidence>
<dbReference type="EMBL" id="KN847332">
    <property type="protein sequence ID" value="KIW47678.1"/>
    <property type="molecule type" value="Genomic_DNA"/>
</dbReference>
<dbReference type="PANTHER" id="PTHR31737">
    <property type="entry name" value="PROTEIN TOS1"/>
    <property type="match status" value="1"/>
</dbReference>